<dbReference type="EMBL" id="JAGDFM010000179">
    <property type="protein sequence ID" value="KAG7383363.1"/>
    <property type="molecule type" value="Genomic_DNA"/>
</dbReference>
<keyword evidence="1" id="KW-0472">Membrane</keyword>
<comment type="caution">
    <text evidence="2">The sequence shown here is derived from an EMBL/GenBank/DDBJ whole genome shotgun (WGS) entry which is preliminary data.</text>
</comment>
<protein>
    <submittedName>
        <fullName evidence="2">Uncharacterized protein</fullName>
    </submittedName>
</protein>
<proteinExistence type="predicted"/>
<evidence type="ECO:0000313" key="3">
    <source>
        <dbReference type="Proteomes" id="UP000694044"/>
    </source>
</evidence>
<accession>A0A8T1VTM0</accession>
<gene>
    <name evidence="2" type="ORF">PHYPSEUDO_003743</name>
</gene>
<reference evidence="2" key="1">
    <citation type="submission" date="2021-02" db="EMBL/GenBank/DDBJ databases">
        <authorList>
            <person name="Palmer J.M."/>
        </authorList>
    </citation>
    <scope>NUCLEOTIDE SEQUENCE</scope>
    <source>
        <strain evidence="2">SCRP734</strain>
    </source>
</reference>
<keyword evidence="1" id="KW-0812">Transmembrane</keyword>
<name>A0A8T1VTM0_9STRA</name>
<sequence length="102" mass="10932">MTLVAMVGGSLLPIMLPLRWQYMLIWMHMLVALTELPVVEGMPQHAGGSAAMVVMVVGVVVATLVAVSSPDLVEVFAPLLGEIMMLATTQKMVAFRLAPVEN</sequence>
<evidence type="ECO:0000256" key="1">
    <source>
        <dbReference type="SAM" id="Phobius"/>
    </source>
</evidence>
<evidence type="ECO:0000313" key="2">
    <source>
        <dbReference type="EMBL" id="KAG7383363.1"/>
    </source>
</evidence>
<organism evidence="2 3">
    <name type="scientific">Phytophthora pseudosyringae</name>
    <dbReference type="NCBI Taxonomy" id="221518"/>
    <lineage>
        <taxon>Eukaryota</taxon>
        <taxon>Sar</taxon>
        <taxon>Stramenopiles</taxon>
        <taxon>Oomycota</taxon>
        <taxon>Peronosporomycetes</taxon>
        <taxon>Peronosporales</taxon>
        <taxon>Peronosporaceae</taxon>
        <taxon>Phytophthora</taxon>
    </lineage>
</organism>
<feature type="transmembrane region" description="Helical" evidence="1">
    <location>
        <begin position="50"/>
        <end position="69"/>
    </location>
</feature>
<dbReference type="Proteomes" id="UP000694044">
    <property type="component" value="Unassembled WGS sequence"/>
</dbReference>
<feature type="transmembrane region" description="Helical" evidence="1">
    <location>
        <begin position="20"/>
        <end position="38"/>
    </location>
</feature>
<dbReference type="AlphaFoldDB" id="A0A8T1VTM0"/>
<keyword evidence="3" id="KW-1185">Reference proteome</keyword>
<keyword evidence="1" id="KW-1133">Transmembrane helix</keyword>